<dbReference type="Proteomes" id="UP000322981">
    <property type="component" value="Unassembled WGS sequence"/>
</dbReference>
<dbReference type="AlphaFoldDB" id="A0A5M8FP98"/>
<feature type="transmembrane region" description="Helical" evidence="1">
    <location>
        <begin position="55"/>
        <end position="75"/>
    </location>
</feature>
<comment type="caution">
    <text evidence="2">The sequence shown here is derived from an EMBL/GenBank/DDBJ whole genome shotgun (WGS) entry which is preliminary data.</text>
</comment>
<protein>
    <submittedName>
        <fullName evidence="2">Uncharacterized protein</fullName>
    </submittedName>
</protein>
<evidence type="ECO:0000313" key="3">
    <source>
        <dbReference type="Proteomes" id="UP000322981"/>
    </source>
</evidence>
<name>A0A5M8FP98_9GAMM</name>
<sequence length="108" mass="12225">MLSLILLTLAAAYLLAGVLVLVYLTWGPRPADEAQSNRYGPLDYILEEPSVWRRLGRGLAFPFVLLVGSLLWPIFVPDVRMRWAEGRAAKLKRPPRVLREPPPEAFDD</sequence>
<keyword evidence="1" id="KW-1133">Transmembrane helix</keyword>
<keyword evidence="1" id="KW-0812">Transmembrane</keyword>
<gene>
    <name evidence="2" type="ORF">F2Q65_17370</name>
</gene>
<organism evidence="2 3">
    <name type="scientific">Thiohalocapsa marina</name>
    <dbReference type="NCBI Taxonomy" id="424902"/>
    <lineage>
        <taxon>Bacteria</taxon>
        <taxon>Pseudomonadati</taxon>
        <taxon>Pseudomonadota</taxon>
        <taxon>Gammaproteobacteria</taxon>
        <taxon>Chromatiales</taxon>
        <taxon>Chromatiaceae</taxon>
        <taxon>Thiohalocapsa</taxon>
    </lineage>
</organism>
<accession>A0A5M8FP98</accession>
<reference evidence="2 3" key="1">
    <citation type="submission" date="2019-09" db="EMBL/GenBank/DDBJ databases">
        <title>Whole-genome sequence of the purple sulfur bacterium Thiohalocapsa marina DSM 19078.</title>
        <authorList>
            <person name="Kyndt J.A."/>
            <person name="Meyer T.E."/>
        </authorList>
    </citation>
    <scope>NUCLEOTIDE SEQUENCE [LARGE SCALE GENOMIC DNA]</scope>
    <source>
        <strain evidence="2 3">DSM 19078</strain>
    </source>
</reference>
<dbReference type="RefSeq" id="WP_150094670.1">
    <property type="nucleotide sequence ID" value="NZ_VWXX01000041.1"/>
</dbReference>
<keyword evidence="1" id="KW-0472">Membrane</keyword>
<evidence type="ECO:0000256" key="1">
    <source>
        <dbReference type="SAM" id="Phobius"/>
    </source>
</evidence>
<dbReference type="EMBL" id="VWXX01000041">
    <property type="protein sequence ID" value="KAA6182742.1"/>
    <property type="molecule type" value="Genomic_DNA"/>
</dbReference>
<proteinExistence type="predicted"/>
<evidence type="ECO:0000313" key="2">
    <source>
        <dbReference type="EMBL" id="KAA6182742.1"/>
    </source>
</evidence>
<keyword evidence="3" id="KW-1185">Reference proteome</keyword>